<dbReference type="GO" id="GO:0042802">
    <property type="term" value="F:identical protein binding"/>
    <property type="evidence" value="ECO:0007669"/>
    <property type="project" value="UniProtKB-ARBA"/>
</dbReference>
<sequence length="280" mass="30105">MFRTINLTGDKASTIGGSSSSSSKVPMTTTASSQLMKMGAEELGESWIELSSNTSTNGMSMVGGSGLLATSGVGALAAATASSPVPQPMVAIAGAPSGIVAGAKSPDRTTPPLPFASVEEYIRLLREAQRESKESSRVASLTSSRKNSPRGSPKSPPNSPNTELAATEEDLRNVYINYVNKDGDIVKDTDWVWDWSSRPDQQPPKDWKFEHPKQSSQEDPNKPIHAGYSIRQVRFGKNSLFSREFLYSIVLTNVLSLLLGAGIGAWLQKRGLFLTRVSIE</sequence>
<evidence type="ECO:0000256" key="8">
    <source>
        <dbReference type="ARBA" id="ARBA00023136"/>
    </source>
</evidence>
<dbReference type="Pfam" id="PF06553">
    <property type="entry name" value="BNIP3"/>
    <property type="match status" value="1"/>
</dbReference>
<protein>
    <submittedName>
        <fullName evidence="11">Uncharacterized protein</fullName>
    </submittedName>
</protein>
<feature type="region of interest" description="Disordered" evidence="9">
    <location>
        <begin position="1"/>
        <end position="28"/>
    </location>
</feature>
<evidence type="ECO:0000256" key="3">
    <source>
        <dbReference type="ARBA" id="ARBA00007710"/>
    </source>
</evidence>
<evidence type="ECO:0000256" key="1">
    <source>
        <dbReference type="ARBA" id="ARBA00004167"/>
    </source>
</evidence>
<keyword evidence="7" id="KW-0496">Mitochondrion</keyword>
<keyword evidence="5" id="KW-0053">Apoptosis</keyword>
<dbReference type="EnsemblMetazoa" id="AATE019941-RA">
    <property type="protein sequence ID" value="AATE019941-PA.1"/>
    <property type="gene ID" value="AATE019941"/>
</dbReference>
<feature type="region of interest" description="Disordered" evidence="9">
    <location>
        <begin position="196"/>
        <end position="224"/>
    </location>
</feature>
<feature type="compositionally biased region" description="Basic and acidic residues" evidence="9">
    <location>
        <begin position="203"/>
        <end position="213"/>
    </location>
</feature>
<reference evidence="11" key="1">
    <citation type="submission" date="2022-08" db="UniProtKB">
        <authorList>
            <consortium name="EnsemblMetazoa"/>
        </authorList>
    </citation>
    <scope>IDENTIFICATION</scope>
    <source>
        <strain evidence="11">EBRO</strain>
    </source>
</reference>
<dbReference type="GO" id="GO:0097345">
    <property type="term" value="P:mitochondrial outer membrane permeabilization"/>
    <property type="evidence" value="ECO:0007669"/>
    <property type="project" value="TreeGrafter"/>
</dbReference>
<keyword evidence="6 10" id="KW-1133">Transmembrane helix</keyword>
<evidence type="ECO:0000313" key="11">
    <source>
        <dbReference type="EnsemblMetazoa" id="AATE019941-PA.1"/>
    </source>
</evidence>
<feature type="region of interest" description="Disordered" evidence="9">
    <location>
        <begin position="128"/>
        <end position="166"/>
    </location>
</feature>
<evidence type="ECO:0000256" key="9">
    <source>
        <dbReference type="SAM" id="MobiDB-lite"/>
    </source>
</evidence>
<name>A0A182JKU2_ANOAO</name>
<accession>A0A182JKU2</accession>
<comment type="similarity">
    <text evidence="3">Belongs to the NIP3 family.</text>
</comment>
<dbReference type="AlphaFoldDB" id="A0A182JKU2"/>
<organism evidence="11">
    <name type="scientific">Anopheles atroparvus</name>
    <name type="common">European mosquito</name>
    <dbReference type="NCBI Taxonomy" id="41427"/>
    <lineage>
        <taxon>Eukaryota</taxon>
        <taxon>Metazoa</taxon>
        <taxon>Ecdysozoa</taxon>
        <taxon>Arthropoda</taxon>
        <taxon>Hexapoda</taxon>
        <taxon>Insecta</taxon>
        <taxon>Pterygota</taxon>
        <taxon>Neoptera</taxon>
        <taxon>Endopterygota</taxon>
        <taxon>Diptera</taxon>
        <taxon>Nematocera</taxon>
        <taxon>Culicoidea</taxon>
        <taxon>Culicidae</taxon>
        <taxon>Anophelinae</taxon>
        <taxon>Anopheles</taxon>
    </lineage>
</organism>
<dbReference type="GO" id="GO:0043065">
    <property type="term" value="P:positive regulation of apoptotic process"/>
    <property type="evidence" value="ECO:0007669"/>
    <property type="project" value="InterPro"/>
</dbReference>
<dbReference type="STRING" id="41427.A0A182JKU2"/>
<keyword evidence="4 10" id="KW-0812">Transmembrane</keyword>
<evidence type="ECO:0000256" key="10">
    <source>
        <dbReference type="SAM" id="Phobius"/>
    </source>
</evidence>
<dbReference type="VEuPathDB" id="VectorBase:AATE019941"/>
<evidence type="ECO:0000256" key="2">
    <source>
        <dbReference type="ARBA" id="ARBA00004325"/>
    </source>
</evidence>
<evidence type="ECO:0000256" key="7">
    <source>
        <dbReference type="ARBA" id="ARBA00023128"/>
    </source>
</evidence>
<evidence type="ECO:0000256" key="4">
    <source>
        <dbReference type="ARBA" id="ARBA00022692"/>
    </source>
</evidence>
<dbReference type="GO" id="GO:0005634">
    <property type="term" value="C:nucleus"/>
    <property type="evidence" value="ECO:0007669"/>
    <property type="project" value="TreeGrafter"/>
</dbReference>
<evidence type="ECO:0000256" key="6">
    <source>
        <dbReference type="ARBA" id="ARBA00022989"/>
    </source>
</evidence>
<proteinExistence type="inferred from homology"/>
<dbReference type="PANTHER" id="PTHR15186">
    <property type="entry name" value="RE48077P"/>
    <property type="match status" value="1"/>
</dbReference>
<dbReference type="InterPro" id="IPR010548">
    <property type="entry name" value="BNIP3"/>
</dbReference>
<feature type="transmembrane region" description="Helical" evidence="10">
    <location>
        <begin position="245"/>
        <end position="267"/>
    </location>
</feature>
<feature type="compositionally biased region" description="Polar residues" evidence="9">
    <location>
        <begin position="137"/>
        <end position="150"/>
    </location>
</feature>
<comment type="subcellular location">
    <subcellularLocation>
        <location evidence="1">Membrane</location>
        <topology evidence="1">Single-pass membrane protein</topology>
    </subcellularLocation>
    <subcellularLocation>
        <location evidence="2">Mitochondrion membrane</location>
    </subcellularLocation>
</comment>
<dbReference type="GO" id="GO:0005741">
    <property type="term" value="C:mitochondrial outer membrane"/>
    <property type="evidence" value="ECO:0007669"/>
    <property type="project" value="TreeGrafter"/>
</dbReference>
<dbReference type="PANTHER" id="PTHR15186:SF5">
    <property type="entry name" value="BNIP3, ISOFORM A"/>
    <property type="match status" value="1"/>
</dbReference>
<evidence type="ECO:0000256" key="5">
    <source>
        <dbReference type="ARBA" id="ARBA00022703"/>
    </source>
</evidence>
<keyword evidence="8 10" id="KW-0472">Membrane</keyword>